<accession>A0A4Q9QQM9</accession>
<sequence>MNNRLASIPSFGSQSAIVLDCPLALQPIVDEGMRDADDWCNDPHSRQLWRQLAYSRALYDPDGARQAFEMGYLNRLQQRLRDLQQ</sequence>
<dbReference type="AlphaFoldDB" id="A0A4Q9QQM9"/>
<evidence type="ECO:0000259" key="1">
    <source>
        <dbReference type="Pfam" id="PF18226"/>
    </source>
</evidence>
<name>A0A4Q9QQM9_9GAMM</name>
<dbReference type="EMBL" id="QJUI01000004">
    <property type="protein sequence ID" value="TBU82062.1"/>
    <property type="molecule type" value="Genomic_DNA"/>
</dbReference>
<dbReference type="RefSeq" id="WP_131179125.1">
    <property type="nucleotide sequence ID" value="NZ_QJUI01000004.1"/>
</dbReference>
<comment type="caution">
    <text evidence="2">The sequence shown here is derived from an EMBL/GenBank/DDBJ whole genome shotgun (WGS) entry which is preliminary data.</text>
</comment>
<dbReference type="Proteomes" id="UP000292302">
    <property type="component" value="Unassembled WGS sequence"/>
</dbReference>
<gene>
    <name evidence="2" type="ORF">DNK06_05980</name>
</gene>
<organism evidence="2 3">
    <name type="scientific">Phytopseudomonas daroniae</name>
    <dbReference type="NCBI Taxonomy" id="2487519"/>
    <lineage>
        <taxon>Bacteria</taxon>
        <taxon>Pseudomonadati</taxon>
        <taxon>Pseudomonadota</taxon>
        <taxon>Gammaproteobacteria</taxon>
        <taxon>Pseudomonadales</taxon>
        <taxon>Pseudomonadaceae</taxon>
        <taxon>Phytopseudomonas</taxon>
    </lineage>
</organism>
<evidence type="ECO:0000313" key="3">
    <source>
        <dbReference type="Proteomes" id="UP000292302"/>
    </source>
</evidence>
<reference evidence="2 3" key="1">
    <citation type="submission" date="2018-06" db="EMBL/GenBank/DDBJ databases">
        <title>Three novel Pseudomonas species isolated from symptomatic oak.</title>
        <authorList>
            <person name="Bueno-Gonzalez V."/>
            <person name="Brady C."/>
        </authorList>
    </citation>
    <scope>NUCLEOTIDE SEQUENCE [LARGE SCALE GENOMIC DNA]</scope>
    <source>
        <strain evidence="2 3">P9A</strain>
    </source>
</reference>
<evidence type="ECO:0000313" key="2">
    <source>
        <dbReference type="EMBL" id="TBU82062.1"/>
    </source>
</evidence>
<dbReference type="Pfam" id="PF18226">
    <property type="entry name" value="QslA"/>
    <property type="match status" value="1"/>
</dbReference>
<protein>
    <recommendedName>
        <fullName evidence="1">LasR-specific antiactivator QslA domain-containing protein</fullName>
    </recommendedName>
</protein>
<keyword evidence="3" id="KW-1185">Reference proteome</keyword>
<dbReference type="OrthoDB" id="7029334at2"/>
<dbReference type="InterPro" id="IPR040654">
    <property type="entry name" value="QslA"/>
</dbReference>
<proteinExistence type="predicted"/>
<feature type="domain" description="LasR-specific antiactivator QslA" evidence="1">
    <location>
        <begin position="23"/>
        <end position="80"/>
    </location>
</feature>